<dbReference type="SUPFAM" id="SSF81464">
    <property type="entry name" value="Cytochrome c oxidase subunit II-like, transmembrane region"/>
    <property type="match status" value="1"/>
</dbReference>
<evidence type="ECO:0000256" key="13">
    <source>
        <dbReference type="ARBA" id="ARBA00024688"/>
    </source>
</evidence>
<dbReference type="InterPro" id="IPR002429">
    <property type="entry name" value="CcO_II-like_C"/>
</dbReference>
<keyword evidence="8" id="KW-1278">Translocase</keyword>
<dbReference type="PRINTS" id="PR01166">
    <property type="entry name" value="CYCOXIDASEII"/>
</dbReference>
<dbReference type="EMBL" id="PXNQ02000001">
    <property type="protein sequence ID" value="RNF36430.1"/>
    <property type="molecule type" value="Genomic_DNA"/>
</dbReference>
<feature type="domain" description="Cytochrome oxidase subunit II copper A binding" evidence="17">
    <location>
        <begin position="112"/>
        <end position="254"/>
    </location>
</feature>
<dbReference type="PANTHER" id="PTHR22888:SF9">
    <property type="entry name" value="CYTOCHROME C OXIDASE SUBUNIT 2"/>
    <property type="match status" value="1"/>
</dbReference>
<accession>A0A3R7Q4U5</accession>
<keyword evidence="5" id="KW-0679">Respiratory chain</keyword>
<dbReference type="Pfam" id="PF00116">
    <property type="entry name" value="COX2"/>
    <property type="match status" value="1"/>
</dbReference>
<dbReference type="Proteomes" id="UP000238137">
    <property type="component" value="Unassembled WGS sequence"/>
</dbReference>
<dbReference type="GO" id="GO:0042773">
    <property type="term" value="P:ATP synthesis coupled electron transport"/>
    <property type="evidence" value="ECO:0007669"/>
    <property type="project" value="TreeGrafter"/>
</dbReference>
<evidence type="ECO:0000256" key="4">
    <source>
        <dbReference type="ARBA" id="ARBA00022448"/>
    </source>
</evidence>
<dbReference type="GO" id="GO:0016020">
    <property type="term" value="C:membrane"/>
    <property type="evidence" value="ECO:0007669"/>
    <property type="project" value="UniProtKB-SubCell"/>
</dbReference>
<sequence length="278" mass="31792">MMIALVLALVVIASVAFHLLSPWWWTPIASNWDYIDNTLIITFWITGVVFAAVVLFMAYCVFRFRHQEGRKADFNPENKRLEIWLTVATALGVAAMLLPGLFVWKQFVTVPDTATEVEVVGQQWSWSFRLPGQDGRLGTSDPQWMNLDNPLGVNPHDPTGTDDVIVEGGELYLPVNRPVKMSLRSIDVLHNFYVPEFRAKMDMVPGMVTFFWFEPTRTGEFEVLCAELCGTGHGFMRGYVQVVEQEEYDEWLQEQLTFAEYANAVPVEDQPTRLAERY</sequence>
<dbReference type="RefSeq" id="WP_106690059.1">
    <property type="nucleotide sequence ID" value="NZ_PXNQ02000001.1"/>
</dbReference>
<comment type="catalytic activity">
    <reaction evidence="15">
        <text>4 Fe(II)-[cytochrome c] + O2 + 8 H(+)(in) = 4 Fe(III)-[cytochrome c] + 2 H2O + 4 H(+)(out)</text>
        <dbReference type="Rhea" id="RHEA:11436"/>
        <dbReference type="Rhea" id="RHEA-COMP:10350"/>
        <dbReference type="Rhea" id="RHEA-COMP:14399"/>
        <dbReference type="ChEBI" id="CHEBI:15377"/>
        <dbReference type="ChEBI" id="CHEBI:15378"/>
        <dbReference type="ChEBI" id="CHEBI:15379"/>
        <dbReference type="ChEBI" id="CHEBI:29033"/>
        <dbReference type="ChEBI" id="CHEBI:29034"/>
        <dbReference type="EC" id="7.1.1.9"/>
    </reaction>
</comment>
<name>A0A3R7Q4U5_9RHOB</name>
<keyword evidence="19" id="KW-1185">Reference proteome</keyword>
<dbReference type="CDD" id="cd13919">
    <property type="entry name" value="CuRO_HCO_II_like_5"/>
    <property type="match status" value="1"/>
</dbReference>
<dbReference type="InterPro" id="IPR001505">
    <property type="entry name" value="Copper_CuA"/>
</dbReference>
<evidence type="ECO:0000256" key="2">
    <source>
        <dbReference type="ARBA" id="ARBA00007866"/>
    </source>
</evidence>
<feature type="transmembrane region" description="Helical" evidence="16">
    <location>
        <begin position="83"/>
        <end position="104"/>
    </location>
</feature>
<evidence type="ECO:0000313" key="18">
    <source>
        <dbReference type="EMBL" id="RNF36430.1"/>
    </source>
</evidence>
<dbReference type="Gene3D" id="2.60.40.420">
    <property type="entry name" value="Cupredoxins - blue copper proteins"/>
    <property type="match status" value="1"/>
</dbReference>
<dbReference type="PROSITE" id="PS50857">
    <property type="entry name" value="COX2_CUA"/>
    <property type="match status" value="1"/>
</dbReference>
<dbReference type="SUPFAM" id="SSF49503">
    <property type="entry name" value="Cupredoxins"/>
    <property type="match status" value="1"/>
</dbReference>
<evidence type="ECO:0000259" key="17">
    <source>
        <dbReference type="PROSITE" id="PS50857"/>
    </source>
</evidence>
<comment type="caution">
    <text evidence="18">The sequence shown here is derived from an EMBL/GenBank/DDBJ whole genome shotgun (WGS) entry which is preliminary data.</text>
</comment>
<organism evidence="18 19">
    <name type="scientific">Paracoccus methylarcula</name>
    <dbReference type="NCBI Taxonomy" id="72022"/>
    <lineage>
        <taxon>Bacteria</taxon>
        <taxon>Pseudomonadati</taxon>
        <taxon>Pseudomonadota</taxon>
        <taxon>Alphaproteobacteria</taxon>
        <taxon>Rhodobacterales</taxon>
        <taxon>Paracoccaceae</taxon>
        <taxon>Paracoccus</taxon>
    </lineage>
</organism>
<evidence type="ECO:0000256" key="10">
    <source>
        <dbReference type="ARBA" id="ARBA00022989"/>
    </source>
</evidence>
<gene>
    <name evidence="18" type="primary">coxB</name>
    <name evidence="18" type="ORF">A7A09_002870</name>
</gene>
<keyword evidence="7" id="KW-0479">Metal-binding</keyword>
<dbReference type="InterPro" id="IPR045187">
    <property type="entry name" value="CcO_II"/>
</dbReference>
<keyword evidence="6 16" id="KW-0812">Transmembrane</keyword>
<evidence type="ECO:0000256" key="9">
    <source>
        <dbReference type="ARBA" id="ARBA00022982"/>
    </source>
</evidence>
<dbReference type="PANTHER" id="PTHR22888">
    <property type="entry name" value="CYTOCHROME C OXIDASE, SUBUNIT II"/>
    <property type="match status" value="1"/>
</dbReference>
<evidence type="ECO:0000256" key="15">
    <source>
        <dbReference type="ARBA" id="ARBA00047816"/>
    </source>
</evidence>
<keyword evidence="4" id="KW-0813">Transport</keyword>
<dbReference type="EC" id="7.1.1.9" evidence="3"/>
<dbReference type="InterPro" id="IPR036257">
    <property type="entry name" value="Cyt_c_oxidase_su2_TM_sf"/>
</dbReference>
<proteinExistence type="inferred from homology"/>
<evidence type="ECO:0000256" key="12">
    <source>
        <dbReference type="ARBA" id="ARBA00023136"/>
    </source>
</evidence>
<dbReference type="GO" id="GO:0005507">
    <property type="term" value="F:copper ion binding"/>
    <property type="evidence" value="ECO:0007669"/>
    <property type="project" value="InterPro"/>
</dbReference>
<evidence type="ECO:0000313" key="19">
    <source>
        <dbReference type="Proteomes" id="UP000238137"/>
    </source>
</evidence>
<dbReference type="InterPro" id="IPR014222">
    <property type="entry name" value="Cyt_c_oxidase_su2"/>
</dbReference>
<dbReference type="NCBIfam" id="TIGR02866">
    <property type="entry name" value="CoxB"/>
    <property type="match status" value="1"/>
</dbReference>
<dbReference type="PROSITE" id="PS00078">
    <property type="entry name" value="COX2"/>
    <property type="match status" value="1"/>
</dbReference>
<evidence type="ECO:0000256" key="6">
    <source>
        <dbReference type="ARBA" id="ARBA00022692"/>
    </source>
</evidence>
<keyword evidence="12 16" id="KW-0472">Membrane</keyword>
<reference evidence="18" key="1">
    <citation type="submission" date="2018-05" db="EMBL/GenBank/DDBJ databases">
        <title>Reclassification of Methylarcula marina and Methylarcula terricola as Paracoccus methylarcula sp.nov., comb.nov. and Paracoccus terricola comb.nov.</title>
        <authorList>
            <person name="Shmareva M.N."/>
            <person name="Doronina N.V."/>
            <person name="Vasilenko O.V."/>
            <person name="Tarlachkov S.V."/>
            <person name="Trotsenko Y.A."/>
        </authorList>
    </citation>
    <scope>NUCLEOTIDE SEQUENCE [LARGE SCALE GENOMIC DNA]</scope>
    <source>
        <strain evidence="18">VKM B-2159</strain>
    </source>
</reference>
<keyword evidence="10 16" id="KW-1133">Transmembrane helix</keyword>
<evidence type="ECO:0000256" key="11">
    <source>
        <dbReference type="ARBA" id="ARBA00023008"/>
    </source>
</evidence>
<dbReference type="GO" id="GO:0016491">
    <property type="term" value="F:oxidoreductase activity"/>
    <property type="evidence" value="ECO:0007669"/>
    <property type="project" value="InterPro"/>
</dbReference>
<protein>
    <recommendedName>
        <fullName evidence="3">cytochrome-c oxidase</fullName>
        <ecNumber evidence="3">7.1.1.9</ecNumber>
    </recommendedName>
    <alternativeName>
        <fullName evidence="14">Cytochrome aa3 subunit 2</fullName>
    </alternativeName>
</protein>
<evidence type="ECO:0000256" key="16">
    <source>
        <dbReference type="SAM" id="Phobius"/>
    </source>
</evidence>
<comment type="subcellular location">
    <subcellularLocation>
        <location evidence="1">Membrane</location>
        <topology evidence="1">Multi-pass membrane protein</topology>
    </subcellularLocation>
</comment>
<dbReference type="Gene3D" id="1.10.287.90">
    <property type="match status" value="1"/>
</dbReference>
<evidence type="ECO:0000256" key="5">
    <source>
        <dbReference type="ARBA" id="ARBA00022660"/>
    </source>
</evidence>
<evidence type="ECO:0000256" key="7">
    <source>
        <dbReference type="ARBA" id="ARBA00022723"/>
    </source>
</evidence>
<keyword evidence="11" id="KW-0186">Copper</keyword>
<evidence type="ECO:0000256" key="3">
    <source>
        <dbReference type="ARBA" id="ARBA00012949"/>
    </source>
</evidence>
<dbReference type="GO" id="GO:0004129">
    <property type="term" value="F:cytochrome-c oxidase activity"/>
    <property type="evidence" value="ECO:0007669"/>
    <property type="project" value="UniProtKB-EC"/>
</dbReference>
<dbReference type="OrthoDB" id="9781261at2"/>
<comment type="similarity">
    <text evidence="2">Belongs to the cytochrome c oxidase subunit 2 family.</text>
</comment>
<feature type="transmembrane region" description="Helical" evidence="16">
    <location>
        <begin position="40"/>
        <end position="62"/>
    </location>
</feature>
<dbReference type="AlphaFoldDB" id="A0A3R7Q4U5"/>
<keyword evidence="9" id="KW-0249">Electron transport</keyword>
<evidence type="ECO:0000256" key="8">
    <source>
        <dbReference type="ARBA" id="ARBA00022967"/>
    </source>
</evidence>
<evidence type="ECO:0000256" key="14">
    <source>
        <dbReference type="ARBA" id="ARBA00031399"/>
    </source>
</evidence>
<comment type="function">
    <text evidence="13">Subunits I and II form the functional core of the enzyme complex. Electrons originating in cytochrome c are transferred via heme a and Cu(A) to the binuclear center formed by heme a3 and Cu(B).</text>
</comment>
<evidence type="ECO:0000256" key="1">
    <source>
        <dbReference type="ARBA" id="ARBA00004141"/>
    </source>
</evidence>
<dbReference type="InterPro" id="IPR008972">
    <property type="entry name" value="Cupredoxin"/>
</dbReference>